<gene>
    <name evidence="6" type="ORF">SAMN05421730_102714</name>
</gene>
<keyword evidence="2 4" id="KW-0378">Hydrolase</keyword>
<dbReference type="InterPro" id="IPR017853">
    <property type="entry name" value="GH"/>
</dbReference>
<evidence type="ECO:0000313" key="7">
    <source>
        <dbReference type="Proteomes" id="UP000199315"/>
    </source>
</evidence>
<organism evidence="6 7">
    <name type="scientific">Anaerobium acetethylicum</name>
    <dbReference type="NCBI Taxonomy" id="1619234"/>
    <lineage>
        <taxon>Bacteria</taxon>
        <taxon>Bacillati</taxon>
        <taxon>Bacillota</taxon>
        <taxon>Clostridia</taxon>
        <taxon>Lachnospirales</taxon>
        <taxon>Lachnospiraceae</taxon>
        <taxon>Anaerobium</taxon>
    </lineage>
</organism>
<dbReference type="Gene3D" id="2.60.40.10">
    <property type="entry name" value="Immunoglobulins"/>
    <property type="match status" value="1"/>
</dbReference>
<dbReference type="InterPro" id="IPR001764">
    <property type="entry name" value="Glyco_hydro_3_N"/>
</dbReference>
<dbReference type="Pfam" id="PF14310">
    <property type="entry name" value="Fn3-like"/>
    <property type="match status" value="1"/>
</dbReference>
<dbReference type="Gene3D" id="3.40.50.1700">
    <property type="entry name" value="Glycoside hydrolase family 3 C-terminal domain"/>
    <property type="match status" value="1"/>
</dbReference>
<proteinExistence type="inferred from homology"/>
<evidence type="ECO:0000256" key="1">
    <source>
        <dbReference type="ARBA" id="ARBA00005336"/>
    </source>
</evidence>
<dbReference type="InterPro" id="IPR026891">
    <property type="entry name" value="Fn3-like"/>
</dbReference>
<comment type="similarity">
    <text evidence="1 4">Belongs to the glycosyl hydrolase 3 family.</text>
</comment>
<dbReference type="InterPro" id="IPR013783">
    <property type="entry name" value="Ig-like_fold"/>
</dbReference>
<dbReference type="RefSeq" id="WP_091236023.1">
    <property type="nucleotide sequence ID" value="NZ_FMKA01000027.1"/>
</dbReference>
<evidence type="ECO:0000259" key="5">
    <source>
        <dbReference type="SMART" id="SM01217"/>
    </source>
</evidence>
<name>A0A1D3TX06_9FIRM</name>
<protein>
    <submittedName>
        <fullName evidence="6">Beta-glucosidase</fullName>
    </submittedName>
</protein>
<dbReference type="InterPro" id="IPR036881">
    <property type="entry name" value="Glyco_hydro_3_C_sf"/>
</dbReference>
<feature type="domain" description="Fibronectin type III-like" evidence="5">
    <location>
        <begin position="434"/>
        <end position="505"/>
    </location>
</feature>
<dbReference type="GO" id="GO:0005975">
    <property type="term" value="P:carbohydrate metabolic process"/>
    <property type="evidence" value="ECO:0007669"/>
    <property type="project" value="InterPro"/>
</dbReference>
<dbReference type="PROSITE" id="PS00775">
    <property type="entry name" value="GLYCOSYL_HYDROL_F3"/>
    <property type="match status" value="1"/>
</dbReference>
<keyword evidence="4" id="KW-0326">Glycosidase</keyword>
<keyword evidence="7" id="KW-1185">Reference proteome</keyword>
<dbReference type="STRING" id="1619234.SAMN05421730_102714"/>
<dbReference type="OrthoDB" id="98455at2"/>
<reference evidence="6 7" key="1">
    <citation type="submission" date="2016-09" db="EMBL/GenBank/DDBJ databases">
        <authorList>
            <person name="Capua I."/>
            <person name="De Benedictis P."/>
            <person name="Joannis T."/>
            <person name="Lombin L.H."/>
            <person name="Cattoli G."/>
        </authorList>
    </citation>
    <scope>NUCLEOTIDE SEQUENCE [LARGE SCALE GENOMIC DNA]</scope>
    <source>
        <strain evidence="6 7">GluBS11</strain>
    </source>
</reference>
<accession>A0A1D3TX06</accession>
<dbReference type="InterPro" id="IPR002772">
    <property type="entry name" value="Glyco_hydro_3_C"/>
</dbReference>
<dbReference type="PANTHER" id="PTHR42715:SF10">
    <property type="entry name" value="BETA-GLUCOSIDASE"/>
    <property type="match status" value="1"/>
</dbReference>
<dbReference type="Proteomes" id="UP000199315">
    <property type="component" value="Unassembled WGS sequence"/>
</dbReference>
<dbReference type="SMART" id="SM01217">
    <property type="entry name" value="Fn3_like"/>
    <property type="match status" value="1"/>
</dbReference>
<evidence type="ECO:0000256" key="4">
    <source>
        <dbReference type="RuleBase" id="RU361161"/>
    </source>
</evidence>
<dbReference type="Gene3D" id="3.20.20.300">
    <property type="entry name" value="Glycoside hydrolase, family 3, N-terminal domain"/>
    <property type="match status" value="1"/>
</dbReference>
<dbReference type="InterPro" id="IPR019800">
    <property type="entry name" value="Glyco_hydro_3_AS"/>
</dbReference>
<dbReference type="EMBL" id="FMKA01000027">
    <property type="protein sequence ID" value="SCP98838.1"/>
    <property type="molecule type" value="Genomic_DNA"/>
</dbReference>
<evidence type="ECO:0000256" key="3">
    <source>
        <dbReference type="ARBA" id="ARBA00023277"/>
    </source>
</evidence>
<dbReference type="PANTHER" id="PTHR42715">
    <property type="entry name" value="BETA-GLUCOSIDASE"/>
    <property type="match status" value="1"/>
</dbReference>
<dbReference type="SUPFAM" id="SSF52279">
    <property type="entry name" value="Beta-D-glucan exohydrolase, C-terminal domain"/>
    <property type="match status" value="1"/>
</dbReference>
<dbReference type="InterPro" id="IPR036962">
    <property type="entry name" value="Glyco_hydro_3_N_sf"/>
</dbReference>
<sequence length="884" mass="99538">MGYEDILATLKLGKEDKPILFCNPAEPVIYDINDIDGQYYMLDRDMGGCIAFPFTKHIRSGTGKVTLDGKKVDFVLKTMAIGMDAQWLGIRLCGVMKDYGKKGMLEISGFVDIDGNEMDPLTLTVMTEEQEEPNKRYFQHEEIALQAAEEGIVLLKNEEQTLPLKKGEVLNFFGRGLSEFRVCAVGAGKINPRYTCGLREAIQRSDDFNLNQDVDQYYSDGVDRLPSDEVLEKARKKSKKAFMLISRASGENYDNSSERGEFSLTEDEENLLKCLRENFNSLIVILNVGYPIETEFIGKYNVDAVVYNGFGGMLAGQALVNVLSGKVNPSGKLPDTWSLRYEDIPASKNFYDCVDGKQRIGANDGDIWVNTVYEEDIYVGYRYFESFEKPVGFPFGYGLSYTEFKLEVTNIKYEENQISIEVNVENIGNCAGKETVQVYVSKPQTELEKARLELVAFEKTMCLEPEENQVVSIVIPKSHLSSYYETSAAYVLEEGKYVLWVGNCIKNLKFSMTHIQEKYQVIKQVKNRMVPDSNIEQMRVGNMCFPSGEHSGIVEKQIGTKHRKEIYPCMDFSKGMEQMNHTISFEELKNNHGLLEAFVTQMNLETLARIAICAKDGWGMDGIGEAGKLYQPDAYNLPQFMVADGNSGVNLRIKNIGMPSGATICASFNRELSEKIGQVIGEEAKELGIDLILAPALNIHRNPLNGRQPEYFSEDPLLAGIMAGYYCRGLEGTGIGGCYKHLLANNAETSRKRNQSIISERAIREIYFRAFEYALEIHQPVSVMTAYNAVNGVFTSEDADLIQGLLRAECEFEGFVMTDWESYSSADIIEMQIAGNTWITPGSEDDTFTKPIVEAVENGRLQENRLRENVYYFMKALLKLQKTK</sequence>
<dbReference type="InterPro" id="IPR050288">
    <property type="entry name" value="Cellulose_deg_GH3"/>
</dbReference>
<dbReference type="GO" id="GO:0004553">
    <property type="term" value="F:hydrolase activity, hydrolyzing O-glycosyl compounds"/>
    <property type="evidence" value="ECO:0007669"/>
    <property type="project" value="InterPro"/>
</dbReference>
<evidence type="ECO:0000256" key="2">
    <source>
        <dbReference type="ARBA" id="ARBA00022801"/>
    </source>
</evidence>
<dbReference type="Pfam" id="PF01915">
    <property type="entry name" value="Glyco_hydro_3_C"/>
    <property type="match status" value="1"/>
</dbReference>
<dbReference type="Pfam" id="PF00933">
    <property type="entry name" value="Glyco_hydro_3"/>
    <property type="match status" value="1"/>
</dbReference>
<dbReference type="PRINTS" id="PR00133">
    <property type="entry name" value="GLHYDRLASE3"/>
</dbReference>
<evidence type="ECO:0000313" key="6">
    <source>
        <dbReference type="EMBL" id="SCP98838.1"/>
    </source>
</evidence>
<dbReference type="SUPFAM" id="SSF51445">
    <property type="entry name" value="(Trans)glycosidases"/>
    <property type="match status" value="1"/>
</dbReference>
<dbReference type="AlphaFoldDB" id="A0A1D3TX06"/>
<keyword evidence="3" id="KW-0119">Carbohydrate metabolism</keyword>